<proteinExistence type="predicted"/>
<gene>
    <name evidence="2" type="ordered locus">Dde_1078</name>
</gene>
<dbReference type="HOGENOM" id="CLU_048995_1_1_7"/>
<dbReference type="EMBL" id="CP000112">
    <property type="protein sequence ID" value="ABB37879.1"/>
    <property type="molecule type" value="Genomic_DNA"/>
</dbReference>
<dbReference type="AlphaFoldDB" id="Q313L7"/>
<dbReference type="GO" id="GO:0005829">
    <property type="term" value="C:cytosol"/>
    <property type="evidence" value="ECO:0007669"/>
    <property type="project" value="TreeGrafter"/>
</dbReference>
<dbReference type="SMR" id="Q313L7"/>
<accession>Q313L7</accession>
<organism evidence="2 3">
    <name type="scientific">Oleidesulfovibrio alaskensis (strain ATCC BAA-1058 / DSM 17464 / G20)</name>
    <name type="common">Desulfovibrio alaskensis</name>
    <dbReference type="NCBI Taxonomy" id="207559"/>
    <lineage>
        <taxon>Bacteria</taxon>
        <taxon>Pseudomonadati</taxon>
        <taxon>Thermodesulfobacteriota</taxon>
        <taxon>Desulfovibrionia</taxon>
        <taxon>Desulfovibrionales</taxon>
        <taxon>Desulfovibrionaceae</taxon>
        <taxon>Oleidesulfovibrio</taxon>
    </lineage>
</organism>
<reference evidence="2 3" key="1">
    <citation type="journal article" date="2011" name="J. Bacteriol.">
        <title>Complete genome sequence and updated annotation of Desulfovibrio alaskensis G20.</title>
        <authorList>
            <person name="Hauser L.J."/>
            <person name="Land M.L."/>
            <person name="Brown S.D."/>
            <person name="Larimer F."/>
            <person name="Keller K.L."/>
            <person name="Rapp-Giles B.J."/>
            <person name="Price M.N."/>
            <person name="Lin M."/>
            <person name="Bruce D.C."/>
            <person name="Detter J.C."/>
            <person name="Tapia R."/>
            <person name="Han C.S."/>
            <person name="Goodwin L.A."/>
            <person name="Cheng J.F."/>
            <person name="Pitluck S."/>
            <person name="Copeland A."/>
            <person name="Lucas S."/>
            <person name="Nolan M."/>
            <person name="Lapidus A.L."/>
            <person name="Palumbo A.V."/>
            <person name="Wall J.D."/>
        </authorList>
    </citation>
    <scope>NUCLEOTIDE SEQUENCE [LARGE SCALE GENOMIC DNA]</scope>
    <source>
        <strain evidence="3">ATCC BAA 1058 / DSM 17464 / G20</strain>
    </source>
</reference>
<dbReference type="Proteomes" id="UP000002710">
    <property type="component" value="Chromosome"/>
</dbReference>
<dbReference type="InterPro" id="IPR036061">
    <property type="entry name" value="CheW-like_dom_sf"/>
</dbReference>
<dbReference type="InterPro" id="IPR039315">
    <property type="entry name" value="CheW"/>
</dbReference>
<dbReference type="SMART" id="SM00260">
    <property type="entry name" value="CheW"/>
    <property type="match status" value="1"/>
</dbReference>
<dbReference type="InterPro" id="IPR002545">
    <property type="entry name" value="CheW-lke_dom"/>
</dbReference>
<evidence type="ECO:0000313" key="3">
    <source>
        <dbReference type="Proteomes" id="UP000002710"/>
    </source>
</evidence>
<dbReference type="Pfam" id="PF01584">
    <property type="entry name" value="CheW"/>
    <property type="match status" value="1"/>
</dbReference>
<dbReference type="SUPFAM" id="SSF50341">
    <property type="entry name" value="CheW-like"/>
    <property type="match status" value="1"/>
</dbReference>
<dbReference type="PANTHER" id="PTHR22617:SF41">
    <property type="entry name" value="CHEMOTAXIS SIGNAL TRANSDUCTION SYSTEM ADAPTOR PROTEIN CHEW"/>
    <property type="match status" value="1"/>
</dbReference>
<dbReference type="eggNOG" id="COG0835">
    <property type="taxonomic scope" value="Bacteria"/>
</dbReference>
<dbReference type="PANTHER" id="PTHR22617">
    <property type="entry name" value="CHEMOTAXIS SENSOR HISTIDINE KINASE-RELATED"/>
    <property type="match status" value="1"/>
</dbReference>
<name>Q313L7_OLEA2</name>
<sequence length="160" mass="17337">MNETNQYLSFRLGSDAYALGVDTVREILDDKRITPVPRVPEFLRGVINVRGMAVPVVDLRLKLGMSRTVLDTNTCVIIAEVRAADEVLSLGVLADSVQEVLELDQQAMTPPPSIGTAVDSRYIAGMARVEDVYVTVLDVNSLFTLEELSAAGGMKEAAPE</sequence>
<dbReference type="Gene3D" id="2.40.50.180">
    <property type="entry name" value="CheA-289, Domain 4"/>
    <property type="match status" value="1"/>
</dbReference>
<dbReference type="GO" id="GO:0006935">
    <property type="term" value="P:chemotaxis"/>
    <property type="evidence" value="ECO:0007669"/>
    <property type="project" value="InterPro"/>
</dbReference>
<dbReference type="KEGG" id="dde:Dde_1078"/>
<dbReference type="RefSeq" id="WP_011367111.1">
    <property type="nucleotide sequence ID" value="NC_007519.1"/>
</dbReference>
<dbReference type="STRING" id="207559.Dde_1078"/>
<dbReference type="GO" id="GO:0007165">
    <property type="term" value="P:signal transduction"/>
    <property type="evidence" value="ECO:0007669"/>
    <property type="project" value="InterPro"/>
</dbReference>
<feature type="domain" description="CheW-like" evidence="1">
    <location>
        <begin position="4"/>
        <end position="148"/>
    </location>
</feature>
<protein>
    <submittedName>
        <fullName evidence="2">CheW protein</fullName>
    </submittedName>
</protein>
<dbReference type="Gene3D" id="2.30.30.40">
    <property type="entry name" value="SH3 Domains"/>
    <property type="match status" value="1"/>
</dbReference>
<evidence type="ECO:0000259" key="1">
    <source>
        <dbReference type="PROSITE" id="PS50851"/>
    </source>
</evidence>
<dbReference type="PROSITE" id="PS50851">
    <property type="entry name" value="CHEW"/>
    <property type="match status" value="1"/>
</dbReference>
<evidence type="ECO:0000313" key="2">
    <source>
        <dbReference type="EMBL" id="ABB37879.1"/>
    </source>
</evidence>
<keyword evidence="3" id="KW-1185">Reference proteome</keyword>